<evidence type="ECO:0000313" key="10">
    <source>
        <dbReference type="EMBL" id="GAA4720881.1"/>
    </source>
</evidence>
<dbReference type="InterPro" id="IPR001248">
    <property type="entry name" value="Pur-cyt_permease"/>
</dbReference>
<dbReference type="InterPro" id="IPR026030">
    <property type="entry name" value="Pur-cyt_permease_Fcy2/21/22"/>
</dbReference>
<feature type="transmembrane region" description="Helical" evidence="9">
    <location>
        <begin position="360"/>
        <end position="384"/>
    </location>
</feature>
<dbReference type="PIRSF" id="PIRSF002744">
    <property type="entry name" value="Pur-cyt_permease"/>
    <property type="match status" value="1"/>
</dbReference>
<keyword evidence="11" id="KW-1185">Reference proteome</keyword>
<feature type="region of interest" description="Disordered" evidence="8">
    <location>
        <begin position="490"/>
        <end position="516"/>
    </location>
</feature>
<dbReference type="Gene3D" id="1.10.4160.10">
    <property type="entry name" value="Hydantoin permease"/>
    <property type="match status" value="1"/>
</dbReference>
<evidence type="ECO:0000256" key="6">
    <source>
        <dbReference type="ARBA" id="ARBA00023136"/>
    </source>
</evidence>
<comment type="subcellular location">
    <subcellularLocation>
        <location evidence="1">Membrane</location>
        <topology evidence="1">Multi-pass membrane protein</topology>
    </subcellularLocation>
</comment>
<sequence>MSSSNAPTARPKVTDVEQHGIDTIPDADRTSRPLDLFRIQFGGANTFATVLLGTFPIALGLSFWQAVGATLAGVVVGALFLMPMGLFGPLTGTNNAVSSGAHFGVRGRIVGSFLSLLTAIAFYSISVWVSGDALVGAMGRLFGVPDSDLLRGVVYAVLGAIVIVVVVYGFQFMLLVNKVVVIGNTVLILLAIVAYASVFDPSFDPGPSAYALGSFWPTFVLSALIVMGNPVSFGAFLGDWSRYIPAATSRKSLLGATFGAQLMTLIPFIFGVATATLVAGEADYVVALIKVSPIWYAVLLMVVAFLGGLSTGVTSLYGTGLDFSSVFPRLSRVQASLFIGVIAFVFILVGRLAFDLIASVNAFIGAIVICTTPWMVIMTIGYIVRRGYYRPADVQVFNLGLRGGAYWFRDGVNWRGMVAWIPAAVAGLMFANYPPLIEGPFRNSVGGGIDVSLLVSIGVAAVLYLALLYAVPEPRYVFGPQGPRWVPAAEGEEPQVVADESASHHRRARRGRAMDESVAAELEARVDG</sequence>
<keyword evidence="4 9" id="KW-0812">Transmembrane</keyword>
<evidence type="ECO:0000313" key="11">
    <source>
        <dbReference type="Proteomes" id="UP001500556"/>
    </source>
</evidence>
<evidence type="ECO:0000256" key="8">
    <source>
        <dbReference type="SAM" id="MobiDB-lite"/>
    </source>
</evidence>
<feature type="transmembrane region" description="Helical" evidence="9">
    <location>
        <begin position="149"/>
        <end position="170"/>
    </location>
</feature>
<feature type="transmembrane region" description="Helical" evidence="9">
    <location>
        <begin position="337"/>
        <end position="354"/>
    </location>
</feature>
<evidence type="ECO:0000256" key="9">
    <source>
        <dbReference type="SAM" id="Phobius"/>
    </source>
</evidence>
<dbReference type="RefSeq" id="WP_345502657.1">
    <property type="nucleotide sequence ID" value="NZ_BAABLO010000005.1"/>
</dbReference>
<gene>
    <name evidence="10" type="ORF">GCM10025782_18050</name>
</gene>
<evidence type="ECO:0000256" key="3">
    <source>
        <dbReference type="ARBA" id="ARBA00022448"/>
    </source>
</evidence>
<feature type="transmembrane region" description="Helical" evidence="9">
    <location>
        <begin position="451"/>
        <end position="471"/>
    </location>
</feature>
<feature type="transmembrane region" description="Helical" evidence="9">
    <location>
        <begin position="412"/>
        <end position="431"/>
    </location>
</feature>
<dbReference type="Proteomes" id="UP001500556">
    <property type="component" value="Unassembled WGS sequence"/>
</dbReference>
<feature type="region of interest" description="Disordered" evidence="8">
    <location>
        <begin position="1"/>
        <end position="27"/>
    </location>
</feature>
<protein>
    <submittedName>
        <fullName evidence="10">Cytosine permease</fullName>
    </submittedName>
</protein>
<keyword evidence="3 7" id="KW-0813">Transport</keyword>
<name>A0ABP8Y596_9MICO</name>
<feature type="compositionally biased region" description="Basic and acidic residues" evidence="8">
    <location>
        <begin position="12"/>
        <end position="27"/>
    </location>
</feature>
<keyword evidence="6 7" id="KW-0472">Membrane</keyword>
<feature type="transmembrane region" description="Helical" evidence="9">
    <location>
        <begin position="179"/>
        <end position="199"/>
    </location>
</feature>
<reference evidence="11" key="1">
    <citation type="journal article" date="2019" name="Int. J. Syst. Evol. Microbiol.">
        <title>The Global Catalogue of Microorganisms (GCM) 10K type strain sequencing project: providing services to taxonomists for standard genome sequencing and annotation.</title>
        <authorList>
            <consortium name="The Broad Institute Genomics Platform"/>
            <consortium name="The Broad Institute Genome Sequencing Center for Infectious Disease"/>
            <person name="Wu L."/>
            <person name="Ma J."/>
        </authorList>
    </citation>
    <scope>NUCLEOTIDE SEQUENCE [LARGE SCALE GENOMIC DNA]</scope>
    <source>
        <strain evidence="11">JCM 18961</strain>
    </source>
</reference>
<accession>A0ABP8Y596</accession>
<feature type="transmembrane region" description="Helical" evidence="9">
    <location>
        <begin position="252"/>
        <end position="274"/>
    </location>
</feature>
<evidence type="ECO:0000256" key="5">
    <source>
        <dbReference type="ARBA" id="ARBA00022989"/>
    </source>
</evidence>
<dbReference type="Pfam" id="PF02133">
    <property type="entry name" value="Transp_cyt_pur"/>
    <property type="match status" value="1"/>
</dbReference>
<keyword evidence="5 9" id="KW-1133">Transmembrane helix</keyword>
<feature type="transmembrane region" description="Helical" evidence="9">
    <location>
        <begin position="219"/>
        <end position="240"/>
    </location>
</feature>
<organism evidence="10 11">
    <name type="scientific">Pedococcus ginsenosidimutans</name>
    <dbReference type="NCBI Taxonomy" id="490570"/>
    <lineage>
        <taxon>Bacteria</taxon>
        <taxon>Bacillati</taxon>
        <taxon>Actinomycetota</taxon>
        <taxon>Actinomycetes</taxon>
        <taxon>Micrococcales</taxon>
        <taxon>Intrasporangiaceae</taxon>
        <taxon>Pedococcus</taxon>
    </lineage>
</organism>
<dbReference type="EMBL" id="BAABLO010000005">
    <property type="protein sequence ID" value="GAA4720881.1"/>
    <property type="molecule type" value="Genomic_DNA"/>
</dbReference>
<proteinExistence type="inferred from homology"/>
<dbReference type="PANTHER" id="PTHR31806">
    <property type="entry name" value="PURINE-CYTOSINE PERMEASE FCY2-RELATED"/>
    <property type="match status" value="1"/>
</dbReference>
<feature type="transmembrane region" description="Helical" evidence="9">
    <location>
        <begin position="67"/>
        <end position="88"/>
    </location>
</feature>
<evidence type="ECO:0000256" key="1">
    <source>
        <dbReference type="ARBA" id="ARBA00004141"/>
    </source>
</evidence>
<evidence type="ECO:0000256" key="7">
    <source>
        <dbReference type="PIRNR" id="PIRNR002744"/>
    </source>
</evidence>
<comment type="caution">
    <text evidence="10">The sequence shown here is derived from an EMBL/GenBank/DDBJ whole genome shotgun (WGS) entry which is preliminary data.</text>
</comment>
<feature type="transmembrane region" description="Helical" evidence="9">
    <location>
        <begin position="39"/>
        <end position="61"/>
    </location>
</feature>
<comment type="similarity">
    <text evidence="2 7">Belongs to the purine-cytosine permease (2.A.39) family.</text>
</comment>
<evidence type="ECO:0000256" key="2">
    <source>
        <dbReference type="ARBA" id="ARBA00008974"/>
    </source>
</evidence>
<feature type="transmembrane region" description="Helical" evidence="9">
    <location>
        <begin position="109"/>
        <end position="129"/>
    </location>
</feature>
<evidence type="ECO:0000256" key="4">
    <source>
        <dbReference type="ARBA" id="ARBA00022692"/>
    </source>
</evidence>
<dbReference type="PANTHER" id="PTHR31806:SF1">
    <property type="entry name" value="PURINE-CYTOSINE PERMEASE FCY2-RELATED"/>
    <property type="match status" value="1"/>
</dbReference>
<feature type="transmembrane region" description="Helical" evidence="9">
    <location>
        <begin position="294"/>
        <end position="317"/>
    </location>
</feature>